<dbReference type="EMBL" id="JAPQKS010000004">
    <property type="protein sequence ID" value="KAJ5233032.1"/>
    <property type="molecule type" value="Genomic_DNA"/>
</dbReference>
<reference evidence="1" key="2">
    <citation type="journal article" date="2023" name="IMA Fungus">
        <title>Comparative genomic study of the Penicillium genus elucidates a diverse pangenome and 15 lateral gene transfer events.</title>
        <authorList>
            <person name="Petersen C."/>
            <person name="Sorensen T."/>
            <person name="Nielsen M.R."/>
            <person name="Sondergaard T.E."/>
            <person name="Sorensen J.L."/>
            <person name="Fitzpatrick D.A."/>
            <person name="Frisvad J.C."/>
            <person name="Nielsen K.L."/>
        </authorList>
    </citation>
    <scope>NUCLEOTIDE SEQUENCE</scope>
    <source>
        <strain evidence="1">IBT 19713</strain>
    </source>
</reference>
<dbReference type="AlphaFoldDB" id="A0A9W9TNR8"/>
<sequence>MVSCPRHSQFGGIWALAIERGCRNHEEGRLATKASPKCGNDDVGLPTAPLHPDPSAPVVLTGDISNFLHHRFCSSGIPCFFVLRKSYWPTPSSSCEPCESRALQVLPVTPR</sequence>
<organism evidence="1 2">
    <name type="scientific">Penicillium chermesinum</name>
    <dbReference type="NCBI Taxonomy" id="63820"/>
    <lineage>
        <taxon>Eukaryota</taxon>
        <taxon>Fungi</taxon>
        <taxon>Dikarya</taxon>
        <taxon>Ascomycota</taxon>
        <taxon>Pezizomycotina</taxon>
        <taxon>Eurotiomycetes</taxon>
        <taxon>Eurotiomycetidae</taxon>
        <taxon>Eurotiales</taxon>
        <taxon>Aspergillaceae</taxon>
        <taxon>Penicillium</taxon>
    </lineage>
</organism>
<accession>A0A9W9TNR8</accession>
<comment type="caution">
    <text evidence="1">The sequence shown here is derived from an EMBL/GenBank/DDBJ whole genome shotgun (WGS) entry which is preliminary data.</text>
</comment>
<reference evidence="1" key="1">
    <citation type="submission" date="2022-11" db="EMBL/GenBank/DDBJ databases">
        <authorList>
            <person name="Petersen C."/>
        </authorList>
    </citation>
    <scope>NUCLEOTIDE SEQUENCE</scope>
    <source>
        <strain evidence="1">IBT 19713</strain>
    </source>
</reference>
<proteinExistence type="predicted"/>
<evidence type="ECO:0000313" key="1">
    <source>
        <dbReference type="EMBL" id="KAJ5233032.1"/>
    </source>
</evidence>
<name>A0A9W9TNR8_9EURO</name>
<gene>
    <name evidence="1" type="ORF">N7468_005988</name>
</gene>
<evidence type="ECO:0000313" key="2">
    <source>
        <dbReference type="Proteomes" id="UP001150941"/>
    </source>
</evidence>
<dbReference type="RefSeq" id="XP_058331024.1">
    <property type="nucleotide sequence ID" value="XM_058475284.1"/>
</dbReference>
<dbReference type="Proteomes" id="UP001150941">
    <property type="component" value="Unassembled WGS sequence"/>
</dbReference>
<dbReference type="GeneID" id="83202587"/>
<keyword evidence="2" id="KW-1185">Reference proteome</keyword>
<protein>
    <submittedName>
        <fullName evidence="1">Uncharacterized protein</fullName>
    </submittedName>
</protein>